<name>A0AAE3SP27_9FLAO</name>
<sequence>MNYPWHYFLMAAFYIIAGIGHFVKPEWYLRVMPPFFPSHRTLVVLSGIVEILLGIGLFFPLIKNSALILIIAMLVLFLTVHVYMLSGKKAAAGIPLWILILRLPLQFLLMYWAYTYLEL</sequence>
<evidence type="ECO:0000256" key="1">
    <source>
        <dbReference type="SAM" id="Phobius"/>
    </source>
</evidence>
<dbReference type="AlphaFoldDB" id="A0AAE3SP27"/>
<reference evidence="2" key="1">
    <citation type="submission" date="2022-11" db="EMBL/GenBank/DDBJ databases">
        <title>The characterization of three novel Bacteroidetes species and genomic analysis of their roles in tidal elemental geochemical cycles.</title>
        <authorList>
            <person name="Ma K.-J."/>
        </authorList>
    </citation>
    <scope>NUCLEOTIDE SEQUENCE</scope>
    <source>
        <strain evidence="2">M415</strain>
    </source>
</reference>
<gene>
    <name evidence="2" type="ORF">OO016_11185</name>
</gene>
<dbReference type="Proteomes" id="UP001207116">
    <property type="component" value="Unassembled WGS sequence"/>
</dbReference>
<comment type="caution">
    <text evidence="2">The sequence shown here is derived from an EMBL/GenBank/DDBJ whole genome shotgun (WGS) entry which is preliminary data.</text>
</comment>
<dbReference type="RefSeq" id="WP_266013789.1">
    <property type="nucleotide sequence ID" value="NZ_JAPFQP010000003.1"/>
</dbReference>
<keyword evidence="1" id="KW-0472">Membrane</keyword>
<keyword evidence="1" id="KW-1133">Transmembrane helix</keyword>
<evidence type="ECO:0000313" key="3">
    <source>
        <dbReference type="Proteomes" id="UP001207116"/>
    </source>
</evidence>
<dbReference type="PANTHER" id="PTHR36974:SF1">
    <property type="entry name" value="DOXX FAMILY MEMBRANE PROTEIN"/>
    <property type="match status" value="1"/>
</dbReference>
<protein>
    <recommendedName>
        <fullName evidence="4">DoxX family protein</fullName>
    </recommendedName>
</protein>
<dbReference type="GO" id="GO:0016020">
    <property type="term" value="C:membrane"/>
    <property type="evidence" value="ECO:0007669"/>
    <property type="project" value="UniProtKB-SubCell"/>
</dbReference>
<feature type="transmembrane region" description="Helical" evidence="1">
    <location>
        <begin position="65"/>
        <end position="84"/>
    </location>
</feature>
<accession>A0AAE3SP27</accession>
<dbReference type="GO" id="GO:0030416">
    <property type="term" value="P:methylamine metabolic process"/>
    <property type="evidence" value="ECO:0007669"/>
    <property type="project" value="InterPro"/>
</dbReference>
<proteinExistence type="predicted"/>
<evidence type="ECO:0008006" key="4">
    <source>
        <dbReference type="Google" id="ProtNLM"/>
    </source>
</evidence>
<evidence type="ECO:0000313" key="2">
    <source>
        <dbReference type="EMBL" id="MCX2720165.1"/>
    </source>
</evidence>
<feature type="transmembrane region" description="Helical" evidence="1">
    <location>
        <begin position="6"/>
        <end position="29"/>
    </location>
</feature>
<feature type="transmembrane region" description="Helical" evidence="1">
    <location>
        <begin position="41"/>
        <end position="59"/>
    </location>
</feature>
<keyword evidence="3" id="KW-1185">Reference proteome</keyword>
<feature type="transmembrane region" description="Helical" evidence="1">
    <location>
        <begin position="96"/>
        <end position="114"/>
    </location>
</feature>
<organism evidence="2 3">
    <name type="scientific">Lentiprolixibacter aurantiacus</name>
    <dbReference type="NCBI Taxonomy" id="2993939"/>
    <lineage>
        <taxon>Bacteria</taxon>
        <taxon>Pseudomonadati</taxon>
        <taxon>Bacteroidota</taxon>
        <taxon>Flavobacteriia</taxon>
        <taxon>Flavobacteriales</taxon>
        <taxon>Flavobacteriaceae</taxon>
        <taxon>Lentiprolixibacter</taxon>
    </lineage>
</organism>
<dbReference type="EMBL" id="JAPFQP010000003">
    <property type="protein sequence ID" value="MCX2720165.1"/>
    <property type="molecule type" value="Genomic_DNA"/>
</dbReference>
<dbReference type="PANTHER" id="PTHR36974">
    <property type="entry name" value="MEMBRANE PROTEIN-RELATED"/>
    <property type="match status" value="1"/>
</dbReference>
<keyword evidence="1" id="KW-0812">Transmembrane</keyword>